<reference evidence="2 3" key="1">
    <citation type="journal article" date="2015" name="Genome Biol.">
        <title>Comparative genomics of Steinernema reveals deeply conserved gene regulatory networks.</title>
        <authorList>
            <person name="Dillman A.R."/>
            <person name="Macchietto M."/>
            <person name="Porter C.F."/>
            <person name="Rogers A."/>
            <person name="Williams B."/>
            <person name="Antoshechkin I."/>
            <person name="Lee M.M."/>
            <person name="Goodwin Z."/>
            <person name="Lu X."/>
            <person name="Lewis E.E."/>
            <person name="Goodrich-Blair H."/>
            <person name="Stock S.P."/>
            <person name="Adams B.J."/>
            <person name="Sternberg P.W."/>
            <person name="Mortazavi A."/>
        </authorList>
    </citation>
    <scope>NUCLEOTIDE SEQUENCE [LARGE SCALE GENOMIC DNA]</scope>
    <source>
        <strain evidence="2 3">ALL</strain>
    </source>
</reference>
<dbReference type="Proteomes" id="UP000298663">
    <property type="component" value="Unassembled WGS sequence"/>
</dbReference>
<dbReference type="AlphaFoldDB" id="A0A4U5P2D5"/>
<evidence type="ECO:0000259" key="1">
    <source>
        <dbReference type="PROSITE" id="PS50006"/>
    </source>
</evidence>
<dbReference type="EMBL" id="AZBU02000003">
    <property type="protein sequence ID" value="TKR89801.1"/>
    <property type="molecule type" value="Genomic_DNA"/>
</dbReference>
<proteinExistence type="predicted"/>
<keyword evidence="3" id="KW-1185">Reference proteome</keyword>
<evidence type="ECO:0000313" key="2">
    <source>
        <dbReference type="EMBL" id="TKR89801.1"/>
    </source>
</evidence>
<dbReference type="InterPro" id="IPR000253">
    <property type="entry name" value="FHA_dom"/>
</dbReference>
<feature type="domain" description="FHA" evidence="1">
    <location>
        <begin position="29"/>
        <end position="80"/>
    </location>
</feature>
<dbReference type="InterPro" id="IPR008984">
    <property type="entry name" value="SMAD_FHA_dom_sf"/>
</dbReference>
<dbReference type="Gene3D" id="2.60.200.20">
    <property type="match status" value="1"/>
</dbReference>
<dbReference type="SMART" id="SM00240">
    <property type="entry name" value="FHA"/>
    <property type="match status" value="1"/>
</dbReference>
<evidence type="ECO:0000313" key="3">
    <source>
        <dbReference type="Proteomes" id="UP000298663"/>
    </source>
</evidence>
<dbReference type="SUPFAM" id="SSF49879">
    <property type="entry name" value="SMAD/FHA domain"/>
    <property type="match status" value="1"/>
</dbReference>
<dbReference type="Pfam" id="PF00498">
    <property type="entry name" value="FHA"/>
    <property type="match status" value="1"/>
</dbReference>
<dbReference type="CDD" id="cd00060">
    <property type="entry name" value="FHA"/>
    <property type="match status" value="1"/>
</dbReference>
<sequence>MFVRISLTTSLNWNFVSIRDFEIDDRSKIAVGRSKQCSLQISFSEISRIHCVIIPDISHPGQFLIYNRSAQALIVGHTVLGPRKTAILVPKQKVFIFFGRQPIACFAITDVQNVVSPYEFDFPPACTSRRQSTFSRRSSPYGKPNRYCNAFDYASSQESSLTLSSVGGMTSDESFCDKKKVFVDKAGQLRSPNTRSCPSLPSRAQSQVKDVTITKERLNSEDHIYDDVPLEKVSKATCEEKKTKQKSVLCRVRKYVSKKLGCFGSSK</sequence>
<gene>
    <name evidence="2" type="ORF">L596_013848</name>
</gene>
<reference evidence="2 3" key="2">
    <citation type="journal article" date="2019" name="G3 (Bethesda)">
        <title>Hybrid Assembly of the Genome of the Entomopathogenic Nematode Steinernema carpocapsae Identifies the X-Chromosome.</title>
        <authorList>
            <person name="Serra L."/>
            <person name="Macchietto M."/>
            <person name="Macias-Munoz A."/>
            <person name="McGill C.J."/>
            <person name="Rodriguez I.M."/>
            <person name="Rodriguez B."/>
            <person name="Murad R."/>
            <person name="Mortazavi A."/>
        </authorList>
    </citation>
    <scope>NUCLEOTIDE SEQUENCE [LARGE SCALE GENOMIC DNA]</scope>
    <source>
        <strain evidence="2 3">ALL</strain>
    </source>
</reference>
<organism evidence="2 3">
    <name type="scientific">Steinernema carpocapsae</name>
    <name type="common">Entomopathogenic nematode</name>
    <dbReference type="NCBI Taxonomy" id="34508"/>
    <lineage>
        <taxon>Eukaryota</taxon>
        <taxon>Metazoa</taxon>
        <taxon>Ecdysozoa</taxon>
        <taxon>Nematoda</taxon>
        <taxon>Chromadorea</taxon>
        <taxon>Rhabditida</taxon>
        <taxon>Tylenchina</taxon>
        <taxon>Panagrolaimomorpha</taxon>
        <taxon>Strongyloidoidea</taxon>
        <taxon>Steinernematidae</taxon>
        <taxon>Steinernema</taxon>
    </lineage>
</organism>
<protein>
    <recommendedName>
        <fullName evidence="1">FHA domain-containing protein</fullName>
    </recommendedName>
</protein>
<comment type="caution">
    <text evidence="2">The sequence shown here is derived from an EMBL/GenBank/DDBJ whole genome shotgun (WGS) entry which is preliminary data.</text>
</comment>
<dbReference type="PROSITE" id="PS50006">
    <property type="entry name" value="FHA_DOMAIN"/>
    <property type="match status" value="1"/>
</dbReference>
<name>A0A4U5P2D5_STECR</name>
<accession>A0A4U5P2D5</accession>